<dbReference type="EMBL" id="VTES01000015">
    <property type="protein sequence ID" value="TYS55742.1"/>
    <property type="molecule type" value="Genomic_DNA"/>
</dbReference>
<evidence type="ECO:0000313" key="2">
    <source>
        <dbReference type="Proteomes" id="UP000323732"/>
    </source>
</evidence>
<reference evidence="1 2" key="1">
    <citation type="submission" date="2019-08" db="EMBL/GenBank/DDBJ databases">
        <title>Bacillus genomes from the desert of Cuatro Cienegas, Coahuila.</title>
        <authorList>
            <person name="Olmedo-Alvarez G."/>
        </authorList>
    </citation>
    <scope>NUCLEOTIDE SEQUENCE [LARGE SCALE GENOMIC DNA]</scope>
    <source>
        <strain evidence="1 2">CH37_1T</strain>
    </source>
</reference>
<evidence type="ECO:0000313" key="1">
    <source>
        <dbReference type="EMBL" id="TYS55742.1"/>
    </source>
</evidence>
<comment type="caution">
    <text evidence="1">The sequence shown here is derived from an EMBL/GenBank/DDBJ whole genome shotgun (WGS) entry which is preliminary data.</text>
</comment>
<dbReference type="SUPFAM" id="SSF160719">
    <property type="entry name" value="gpW/gp25-like"/>
    <property type="match status" value="1"/>
</dbReference>
<gene>
    <name evidence="1" type="ORF">FZD47_25275</name>
</gene>
<proteinExistence type="predicted"/>
<dbReference type="InterPro" id="IPR020288">
    <property type="entry name" value="Sheath_initiator"/>
</dbReference>
<organism evidence="1 2">
    <name type="scientific">Bacillus infantis</name>
    <dbReference type="NCBI Taxonomy" id="324767"/>
    <lineage>
        <taxon>Bacteria</taxon>
        <taxon>Bacillati</taxon>
        <taxon>Bacillota</taxon>
        <taxon>Bacilli</taxon>
        <taxon>Bacillales</taxon>
        <taxon>Bacillaceae</taxon>
        <taxon>Bacillus</taxon>
    </lineage>
</organism>
<dbReference type="RefSeq" id="WP_148951105.1">
    <property type="nucleotide sequence ID" value="NZ_VTES01000015.1"/>
</dbReference>
<dbReference type="Gene3D" id="3.10.450.40">
    <property type="match status" value="1"/>
</dbReference>
<dbReference type="Pfam" id="PF10934">
    <property type="entry name" value="Sheath_initiator"/>
    <property type="match status" value="1"/>
</dbReference>
<protein>
    <submittedName>
        <fullName evidence="1">DUF2634 domain-containing protein</fullName>
    </submittedName>
</protein>
<sequence>MDLLYDIKLKSIVFTGDEMATVSGAENLKQQLTLRLLCEKGELLYYPEYGTNLFKLLTKSLSPSRIQEIKREVTENCMDDPRTEEVLDVQVAVNNNQAKITAIVKGLGETFSIEIEEELR</sequence>
<accession>A0A5D4S1J9</accession>
<dbReference type="Proteomes" id="UP000323732">
    <property type="component" value="Unassembled WGS sequence"/>
</dbReference>
<name>A0A5D4S1J9_9BACI</name>
<dbReference type="AlphaFoldDB" id="A0A5D4S1J9"/>